<dbReference type="Proteomes" id="UP000029665">
    <property type="component" value="Unassembled WGS sequence"/>
</dbReference>
<feature type="region of interest" description="Disordered" evidence="1">
    <location>
        <begin position="539"/>
        <end position="564"/>
    </location>
</feature>
<feature type="compositionally biased region" description="Polar residues" evidence="1">
    <location>
        <begin position="439"/>
        <end position="452"/>
    </location>
</feature>
<organism evidence="2 3">
    <name type="scientific">Pycnoporus cinnabarinus</name>
    <name type="common">Cinnabar-red polypore</name>
    <name type="synonym">Trametes cinnabarina</name>
    <dbReference type="NCBI Taxonomy" id="5643"/>
    <lineage>
        <taxon>Eukaryota</taxon>
        <taxon>Fungi</taxon>
        <taxon>Dikarya</taxon>
        <taxon>Basidiomycota</taxon>
        <taxon>Agaricomycotina</taxon>
        <taxon>Agaricomycetes</taxon>
        <taxon>Polyporales</taxon>
        <taxon>Polyporaceae</taxon>
        <taxon>Trametes</taxon>
    </lineage>
</organism>
<evidence type="ECO:0000256" key="1">
    <source>
        <dbReference type="SAM" id="MobiDB-lite"/>
    </source>
</evidence>
<gene>
    <name evidence="2" type="ORF">BN946_scf185016.g47</name>
</gene>
<name>A0A060SHN1_PYCCI</name>
<evidence type="ECO:0000313" key="2">
    <source>
        <dbReference type="EMBL" id="CDO73890.1"/>
    </source>
</evidence>
<evidence type="ECO:0000313" key="3">
    <source>
        <dbReference type="Proteomes" id="UP000029665"/>
    </source>
</evidence>
<dbReference type="STRING" id="5643.A0A060SHN1"/>
<comment type="caution">
    <text evidence="2">The sequence shown here is derived from an EMBL/GenBank/DDBJ whole genome shotgun (WGS) entry which is preliminary data.</text>
</comment>
<feature type="region of interest" description="Disordered" evidence="1">
    <location>
        <begin position="401"/>
        <end position="491"/>
    </location>
</feature>
<dbReference type="OrthoDB" id="2758671at2759"/>
<feature type="compositionally biased region" description="Basic and acidic residues" evidence="1">
    <location>
        <begin position="401"/>
        <end position="410"/>
    </location>
</feature>
<reference evidence="2" key="1">
    <citation type="submission" date="2014-01" db="EMBL/GenBank/DDBJ databases">
        <title>The genome of the white-rot fungus Pycnoporus cinnabarinus: a basidiomycete model with a versatile arsenal for lignocellulosic biomass breakdown.</title>
        <authorList>
            <person name="Levasseur A."/>
            <person name="Lomascolo A."/>
            <person name="Ruiz-Duenas F.J."/>
            <person name="Uzan E."/>
            <person name="Piumi F."/>
            <person name="Kues U."/>
            <person name="Ram A.F.J."/>
            <person name="Murat C."/>
            <person name="Haon M."/>
            <person name="Benoit I."/>
            <person name="Arfi Y."/>
            <person name="Chevret D."/>
            <person name="Drula E."/>
            <person name="Kwon M.J."/>
            <person name="Gouret P."/>
            <person name="Lesage-Meessen L."/>
            <person name="Lombard V."/>
            <person name="Mariette J."/>
            <person name="Noirot C."/>
            <person name="Park J."/>
            <person name="Patyshakuliyeva A."/>
            <person name="Wieneger R.A.B."/>
            <person name="Wosten H.A.B."/>
            <person name="Martin F."/>
            <person name="Coutinho P.M."/>
            <person name="de Vries R."/>
            <person name="Martinez A.T."/>
            <person name="Klopp C."/>
            <person name="Pontarotti P."/>
            <person name="Henrissat B."/>
            <person name="Record E."/>
        </authorList>
    </citation>
    <scope>NUCLEOTIDE SEQUENCE [LARGE SCALE GENOMIC DNA]</scope>
    <source>
        <strain evidence="2">BRFM137</strain>
    </source>
</reference>
<accession>A0A060SHN1</accession>
<feature type="region of interest" description="Disordered" evidence="1">
    <location>
        <begin position="576"/>
        <end position="610"/>
    </location>
</feature>
<proteinExistence type="predicted"/>
<dbReference type="OMA" id="THINWEA"/>
<dbReference type="AlphaFoldDB" id="A0A060SHN1"/>
<dbReference type="HOGENOM" id="CLU_012920_0_0_1"/>
<feature type="region of interest" description="Disordered" evidence="1">
    <location>
        <begin position="649"/>
        <end position="684"/>
    </location>
</feature>
<dbReference type="InterPro" id="IPR046521">
    <property type="entry name" value="DUF6698"/>
</dbReference>
<protein>
    <submittedName>
        <fullName evidence="2">Uncharacterized protein</fullName>
    </submittedName>
</protein>
<dbReference type="Pfam" id="PF20414">
    <property type="entry name" value="DUF6698"/>
    <property type="match status" value="1"/>
</dbReference>
<dbReference type="EMBL" id="CCBP010000124">
    <property type="protein sequence ID" value="CDO73890.1"/>
    <property type="molecule type" value="Genomic_DNA"/>
</dbReference>
<sequence length="684" mass="76081">MPPAVPPIAELYQALKDAQLEVARREEAERKMQEQINDLRNVIEQMKTAESDGKPRRNRRKKAREPPPCDTEVMTALAHIGFDDMKVHRLGKMYMAIGEPWILPQADMALNQPRPDLDFNDPRRYRTKTPEEGLPYIIAEIYHYVPEEYHTLLERYAPFKEAFARGYGSMRTIAINNMKSVASTVFNVNAAWMVRKTTAINRAEEPAILRYLKWDPTILGGPACDTMPPVLFPNCIRDPRRFMQNPQLVRLLSSILWGETSALTENVLDLPDIQASGAPQPRRGAGPPTNAALWGLKKVTPGLIALGAIGAIFLLSADEEFAPVGAISKINYWERFQDFKKTLAVNQTEGSTAETFKFYQERLFPHEAQDNESFDELEPEEDPADAMIREIMAADAEDLAKKAGARDDPMHSSTRGGGVPSDRTVGDGHGGRRLIRNPSGHSGSHSADNQARTRMEALATASDLSRPRHGPIQNNPRHLPTAQPAIPPPSAFHQTVHARFPQHNTAPSTYPRQSTSYSVKMDDAGVRAPEFFNVDDAYDGYGNTGNTSDEYDNDLSHNPDDDEDVDVEENEVEGVYVQNTPDHSYGEDDEGARGDTQVNDSEESSGEQDVVSYVAAPTHVSQSPEVSIIVEEPDEAFEEDYDEVEYIEVDDDDHTDHGMGPPTDSSDGEQAPIRSCRGRAEGMD</sequence>
<keyword evidence="3" id="KW-1185">Reference proteome</keyword>
<feature type="region of interest" description="Disordered" evidence="1">
    <location>
        <begin position="47"/>
        <end position="70"/>
    </location>
</feature>